<dbReference type="GO" id="GO:0005829">
    <property type="term" value="C:cytosol"/>
    <property type="evidence" value="ECO:0007669"/>
    <property type="project" value="TreeGrafter"/>
</dbReference>
<dbReference type="GO" id="GO:0034628">
    <property type="term" value="P:'de novo' NAD+ biosynthetic process from L-aspartate"/>
    <property type="evidence" value="ECO:0007669"/>
    <property type="project" value="TreeGrafter"/>
</dbReference>
<feature type="compositionally biased region" description="Basic and acidic residues" evidence="11">
    <location>
        <begin position="311"/>
        <end position="324"/>
    </location>
</feature>
<evidence type="ECO:0000256" key="7">
    <source>
        <dbReference type="ARBA" id="ARBA00022679"/>
    </source>
</evidence>
<protein>
    <recommendedName>
        <fullName evidence="3">quinolinate synthase</fullName>
        <ecNumber evidence="3">2.5.1.72</ecNumber>
    </recommendedName>
</protein>
<keyword evidence="5" id="KW-0963">Cytoplasm</keyword>
<keyword evidence="4" id="KW-0004">4Fe-4S</keyword>
<dbReference type="HAMAP" id="MF_00569">
    <property type="entry name" value="NadA_type3"/>
    <property type="match status" value="1"/>
</dbReference>
<dbReference type="GO" id="GO:0051539">
    <property type="term" value="F:4 iron, 4 sulfur cluster binding"/>
    <property type="evidence" value="ECO:0007669"/>
    <property type="project" value="UniProtKB-KW"/>
</dbReference>
<dbReference type="NCBIfam" id="TIGR00550">
    <property type="entry name" value="nadA"/>
    <property type="match status" value="1"/>
</dbReference>
<keyword evidence="10" id="KW-0411">Iron-sulfur</keyword>
<dbReference type="PANTHER" id="PTHR30573:SF0">
    <property type="entry name" value="QUINOLINATE SYNTHASE, CHLOROPLASTIC"/>
    <property type="match status" value="1"/>
</dbReference>
<dbReference type="SUPFAM" id="SSF142754">
    <property type="entry name" value="NadA-like"/>
    <property type="match status" value="1"/>
</dbReference>
<dbReference type="GO" id="GO:0008987">
    <property type="term" value="F:quinolinate synthetase A activity"/>
    <property type="evidence" value="ECO:0007669"/>
    <property type="project" value="InterPro"/>
</dbReference>
<dbReference type="NCBIfam" id="NF006881">
    <property type="entry name" value="PRK09375.2-2"/>
    <property type="match status" value="1"/>
</dbReference>
<evidence type="ECO:0000256" key="6">
    <source>
        <dbReference type="ARBA" id="ARBA00022642"/>
    </source>
</evidence>
<dbReference type="Gene3D" id="3.40.50.10800">
    <property type="entry name" value="NadA-like"/>
    <property type="match status" value="3"/>
</dbReference>
<name>A0A1J5R9Z2_9ZZZZ</name>
<keyword evidence="7 12" id="KW-0808">Transferase</keyword>
<evidence type="ECO:0000256" key="1">
    <source>
        <dbReference type="ARBA" id="ARBA00001966"/>
    </source>
</evidence>
<dbReference type="PANTHER" id="PTHR30573">
    <property type="entry name" value="QUINOLINATE SYNTHETASE A"/>
    <property type="match status" value="1"/>
</dbReference>
<feature type="compositionally biased region" description="Basic and acidic residues" evidence="11">
    <location>
        <begin position="1"/>
        <end position="24"/>
    </location>
</feature>
<evidence type="ECO:0000256" key="10">
    <source>
        <dbReference type="ARBA" id="ARBA00023014"/>
    </source>
</evidence>
<proteinExistence type="inferred from homology"/>
<reference evidence="12" key="1">
    <citation type="submission" date="2016-10" db="EMBL/GenBank/DDBJ databases">
        <title>Sequence of Gallionella enrichment culture.</title>
        <authorList>
            <person name="Poehlein A."/>
            <person name="Muehling M."/>
            <person name="Daniel R."/>
        </authorList>
    </citation>
    <scope>NUCLEOTIDE SEQUENCE</scope>
</reference>
<evidence type="ECO:0000256" key="3">
    <source>
        <dbReference type="ARBA" id="ARBA00012669"/>
    </source>
</evidence>
<dbReference type="InterPro" id="IPR036094">
    <property type="entry name" value="NadA_sf"/>
</dbReference>
<dbReference type="FunFam" id="3.40.50.10800:FF:000001">
    <property type="entry name" value="Quinolinate synthase A"/>
    <property type="match status" value="1"/>
</dbReference>
<comment type="cofactor">
    <cofactor evidence="1">
        <name>[4Fe-4S] cluster</name>
        <dbReference type="ChEBI" id="CHEBI:49883"/>
    </cofactor>
</comment>
<feature type="compositionally biased region" description="Basic and acidic residues" evidence="11">
    <location>
        <begin position="253"/>
        <end position="270"/>
    </location>
</feature>
<dbReference type="EMBL" id="MLJW01000221">
    <property type="protein sequence ID" value="OIQ92862.1"/>
    <property type="molecule type" value="Genomic_DNA"/>
</dbReference>
<feature type="compositionally biased region" description="Basic residues" evidence="11">
    <location>
        <begin position="128"/>
        <end position="139"/>
    </location>
</feature>
<dbReference type="UniPathway" id="UPA00253">
    <property type="reaction ID" value="UER00327"/>
</dbReference>
<gene>
    <name evidence="12" type="primary">nadA_8</name>
    <name evidence="12" type="ORF">GALL_252260</name>
</gene>
<comment type="pathway">
    <text evidence="2">Cofactor biosynthesis; NAD(+) biosynthesis; quinolinate from iminoaspartate: step 1/1.</text>
</comment>
<evidence type="ECO:0000256" key="11">
    <source>
        <dbReference type="SAM" id="MobiDB-lite"/>
    </source>
</evidence>
<feature type="compositionally biased region" description="Basic and acidic residues" evidence="11">
    <location>
        <begin position="277"/>
        <end position="302"/>
    </location>
</feature>
<evidence type="ECO:0000313" key="12">
    <source>
        <dbReference type="EMBL" id="OIQ92862.1"/>
    </source>
</evidence>
<dbReference type="EC" id="2.5.1.72" evidence="3"/>
<evidence type="ECO:0000256" key="9">
    <source>
        <dbReference type="ARBA" id="ARBA00023004"/>
    </source>
</evidence>
<accession>A0A1J5R9Z2</accession>
<dbReference type="AlphaFoldDB" id="A0A1J5R9Z2"/>
<evidence type="ECO:0000256" key="2">
    <source>
        <dbReference type="ARBA" id="ARBA00005065"/>
    </source>
</evidence>
<sequence length="815" mass="88487">MRPGAREPGRTRGERAARVGERCHNLGVRRRDRVRAGDPGRPPLAPPDGDLPRQHDRRDRSVERPSRDRLDDLAVERLPVERALPRHHEIDGRDPLHQPHRVGDHDGTRNQPCAEHRESEAETAGRAGSRRRRQPRSSRRAHEQVGTPELRPEHLPRHLSEAAERPLELLRLLGGCALLCGKSTAGTVQPEQRDVDVIGADELDAGQSLPHGDESREIGRSHLAEVEPPGPESLVGPDAEGAEHACTPVVRRRTTEADDDATRSRAERGVDQTADTAGRRDGRVPPVERDEREPDGLGRLDVRGAGPVGFHDQDGCRDRFPERRRYGHGQQRAAQSGLQGVEEARATVRERAQLDLVLGGGPVPTLGDRGGRLPRAEGSAEGVRGDQDAHGAILAHPCGGPARRSTPSPLWDDLRVTSIPGTTFSEPAQSAALLLLGRGVDLASERGVECVGDLPAPSDPDLVERARVARAALGDRAFVLGHHYQRDEVIDFADVTGDSFKLAREAAARPEAEFILFCGVHFMAESADILTSAAQQVILPDLAAGCSMADMAAIHQVEDAWDVLTEAGVSATTVPVTYMNSTAAIKAFTGRHGGTVCTSSNAHVALRWAFDQVGGRDGHGKVLFMPDQHLGRNTAVRELGLSLDDCVVYDPRKPQGGLTAQQLRDARMILWRGHCSVHGRFSTQNVADIRTAAPGVTVLVHPECTHEVVTAADMVGSTEYIIKALDAAEPGSTWAIGTELNLVRRLANAHPDKSVHYLDSTVCFCSTMNRIDLPHLVWAMESLVDGRVVNRVVVDEDDAHWARVALDQMLALPGY</sequence>
<feature type="region of interest" description="Disordered" evidence="11">
    <location>
        <begin position="359"/>
        <end position="385"/>
    </location>
</feature>
<feature type="compositionally biased region" description="Basic and acidic residues" evidence="11">
    <location>
        <begin position="50"/>
        <end position="120"/>
    </location>
</feature>
<keyword evidence="8" id="KW-0479">Metal-binding</keyword>
<keyword evidence="9" id="KW-0408">Iron</keyword>
<dbReference type="InterPro" id="IPR003473">
    <property type="entry name" value="NadA"/>
</dbReference>
<feature type="region of interest" description="Disordered" evidence="11">
    <location>
        <begin position="224"/>
        <end position="339"/>
    </location>
</feature>
<evidence type="ECO:0000256" key="5">
    <source>
        <dbReference type="ARBA" id="ARBA00022490"/>
    </source>
</evidence>
<dbReference type="NCBIfam" id="NF006883">
    <property type="entry name" value="PRK09375.2-4"/>
    <property type="match status" value="1"/>
</dbReference>
<comment type="caution">
    <text evidence="12">The sequence shown here is derived from an EMBL/GenBank/DDBJ whole genome shotgun (WGS) entry which is preliminary data.</text>
</comment>
<evidence type="ECO:0000256" key="8">
    <source>
        <dbReference type="ARBA" id="ARBA00022723"/>
    </source>
</evidence>
<dbReference type="GO" id="GO:0046872">
    <property type="term" value="F:metal ion binding"/>
    <property type="evidence" value="ECO:0007669"/>
    <property type="project" value="UniProtKB-KW"/>
</dbReference>
<dbReference type="InterPro" id="IPR023515">
    <property type="entry name" value="Quinolinate_synth_A_type3"/>
</dbReference>
<dbReference type="Pfam" id="PF02445">
    <property type="entry name" value="NadA"/>
    <property type="match status" value="1"/>
</dbReference>
<organism evidence="12">
    <name type="scientific">mine drainage metagenome</name>
    <dbReference type="NCBI Taxonomy" id="410659"/>
    <lineage>
        <taxon>unclassified sequences</taxon>
        <taxon>metagenomes</taxon>
        <taxon>ecological metagenomes</taxon>
    </lineage>
</organism>
<feature type="region of interest" description="Disordered" evidence="11">
    <location>
        <begin position="1"/>
        <end position="157"/>
    </location>
</feature>
<evidence type="ECO:0000256" key="4">
    <source>
        <dbReference type="ARBA" id="ARBA00022485"/>
    </source>
</evidence>
<keyword evidence="6" id="KW-0662">Pyridine nucleotide biosynthesis</keyword>